<dbReference type="SMART" id="SM00100">
    <property type="entry name" value="cNMP"/>
    <property type="match status" value="1"/>
</dbReference>
<dbReference type="CDD" id="cd00038">
    <property type="entry name" value="CAP_ED"/>
    <property type="match status" value="1"/>
</dbReference>
<reference evidence="6 7" key="1">
    <citation type="submission" date="2020-10" db="EMBL/GenBank/DDBJ databases">
        <authorList>
            <person name="Peeters C."/>
        </authorList>
    </citation>
    <scope>NUCLEOTIDE SEQUENCE [LARGE SCALE GENOMIC DNA]</scope>
    <source>
        <strain evidence="6 7">LMG 27952</strain>
    </source>
</reference>
<keyword evidence="3" id="KW-0804">Transcription</keyword>
<dbReference type="SUPFAM" id="SSF46785">
    <property type="entry name" value="Winged helix' DNA-binding domain"/>
    <property type="match status" value="1"/>
</dbReference>
<feature type="domain" description="HTH crp-type" evidence="5">
    <location>
        <begin position="124"/>
        <end position="197"/>
    </location>
</feature>
<comment type="caution">
    <text evidence="6">The sequence shown here is derived from an EMBL/GenBank/DDBJ whole genome shotgun (WGS) entry which is preliminary data.</text>
</comment>
<dbReference type="PRINTS" id="PR00034">
    <property type="entry name" value="HTHCRP"/>
</dbReference>
<proteinExistence type="predicted"/>
<evidence type="ECO:0000256" key="3">
    <source>
        <dbReference type="ARBA" id="ARBA00023163"/>
    </source>
</evidence>
<dbReference type="InterPro" id="IPR018490">
    <property type="entry name" value="cNMP-bd_dom_sf"/>
</dbReference>
<dbReference type="InterPro" id="IPR050397">
    <property type="entry name" value="Env_Response_Regulators"/>
</dbReference>
<dbReference type="PANTHER" id="PTHR24567:SF75">
    <property type="entry name" value="FUMARATE AND NITRATE REDUCTION REGULATORY PROTEIN"/>
    <property type="match status" value="1"/>
</dbReference>
<name>A0ABM8P7W8_9BURK</name>
<dbReference type="CDD" id="cd00092">
    <property type="entry name" value="HTH_CRP"/>
    <property type="match status" value="1"/>
</dbReference>
<protein>
    <submittedName>
        <fullName evidence="6">Anaerobic regulatory protein</fullName>
    </submittedName>
</protein>
<dbReference type="InterPro" id="IPR036388">
    <property type="entry name" value="WH-like_DNA-bd_sf"/>
</dbReference>
<evidence type="ECO:0000256" key="2">
    <source>
        <dbReference type="ARBA" id="ARBA00023125"/>
    </source>
</evidence>
<feature type="domain" description="Cyclic nucleotide-binding" evidence="4">
    <location>
        <begin position="1"/>
        <end position="87"/>
    </location>
</feature>
<accession>A0ABM8P7W8</accession>
<dbReference type="InterPro" id="IPR014710">
    <property type="entry name" value="RmlC-like_jellyroll"/>
</dbReference>
<evidence type="ECO:0000259" key="4">
    <source>
        <dbReference type="PROSITE" id="PS50042"/>
    </source>
</evidence>
<dbReference type="Pfam" id="PF00027">
    <property type="entry name" value="cNMP_binding"/>
    <property type="match status" value="1"/>
</dbReference>
<organism evidence="6 7">
    <name type="scientific">Paraburkholderia hiiakae</name>
    <dbReference type="NCBI Taxonomy" id="1081782"/>
    <lineage>
        <taxon>Bacteria</taxon>
        <taxon>Pseudomonadati</taxon>
        <taxon>Pseudomonadota</taxon>
        <taxon>Betaproteobacteria</taxon>
        <taxon>Burkholderiales</taxon>
        <taxon>Burkholderiaceae</taxon>
        <taxon>Paraburkholderia</taxon>
    </lineage>
</organism>
<dbReference type="PROSITE" id="PS51063">
    <property type="entry name" value="HTH_CRP_2"/>
    <property type="match status" value="1"/>
</dbReference>
<keyword evidence="1" id="KW-0805">Transcription regulation</keyword>
<dbReference type="SUPFAM" id="SSF51206">
    <property type="entry name" value="cAMP-binding domain-like"/>
    <property type="match status" value="1"/>
</dbReference>
<gene>
    <name evidence="6" type="primary">fnr_2</name>
    <name evidence="6" type="ORF">LMG27952_06669</name>
</gene>
<dbReference type="Gene3D" id="2.60.120.10">
    <property type="entry name" value="Jelly Rolls"/>
    <property type="match status" value="1"/>
</dbReference>
<dbReference type="Proteomes" id="UP000656319">
    <property type="component" value="Unassembled WGS sequence"/>
</dbReference>
<dbReference type="PROSITE" id="PS50042">
    <property type="entry name" value="CNMP_BINDING_3"/>
    <property type="match status" value="1"/>
</dbReference>
<dbReference type="Gene3D" id="1.10.10.10">
    <property type="entry name" value="Winged helix-like DNA-binding domain superfamily/Winged helix DNA-binding domain"/>
    <property type="match status" value="1"/>
</dbReference>
<sequence length="227" mass="25697">MLDLEIHDRLRIRKGQVLYRQGDALTSVYAIRSGTMKSHTSTEDGRVHVTGFHLQGDVIGLDSLDERRHASDATALEDTDVCVLPMDNLALMAARTPSLQNQLLRMTSREVKKDHAMMLTLGSMNAEERLAAFLLSMSERLSARGYSGSEFYLRMTREDIGNHLGIKLETVSRLLSKLMDQKLIHVRYRYVKLLDLAGLKALSQYRGEADRRMFAIVPACDCPEQDR</sequence>
<keyword evidence="7" id="KW-1185">Reference proteome</keyword>
<dbReference type="PANTHER" id="PTHR24567">
    <property type="entry name" value="CRP FAMILY TRANSCRIPTIONAL REGULATORY PROTEIN"/>
    <property type="match status" value="1"/>
</dbReference>
<evidence type="ECO:0000313" key="7">
    <source>
        <dbReference type="Proteomes" id="UP000656319"/>
    </source>
</evidence>
<dbReference type="SMART" id="SM00419">
    <property type="entry name" value="HTH_CRP"/>
    <property type="match status" value="1"/>
</dbReference>
<evidence type="ECO:0000259" key="5">
    <source>
        <dbReference type="PROSITE" id="PS51063"/>
    </source>
</evidence>
<dbReference type="InterPro" id="IPR036390">
    <property type="entry name" value="WH_DNA-bd_sf"/>
</dbReference>
<dbReference type="Pfam" id="PF13545">
    <property type="entry name" value="HTH_Crp_2"/>
    <property type="match status" value="1"/>
</dbReference>
<dbReference type="InterPro" id="IPR012318">
    <property type="entry name" value="HTH_CRP"/>
</dbReference>
<evidence type="ECO:0000313" key="6">
    <source>
        <dbReference type="EMBL" id="CAD6558662.1"/>
    </source>
</evidence>
<keyword evidence="2" id="KW-0238">DNA-binding</keyword>
<evidence type="ECO:0000256" key="1">
    <source>
        <dbReference type="ARBA" id="ARBA00023015"/>
    </source>
</evidence>
<dbReference type="InterPro" id="IPR000595">
    <property type="entry name" value="cNMP-bd_dom"/>
</dbReference>
<dbReference type="EMBL" id="CAJHCQ010000025">
    <property type="protein sequence ID" value="CAD6558662.1"/>
    <property type="molecule type" value="Genomic_DNA"/>
</dbReference>